<accession>A0ABR2IEE5</accession>
<dbReference type="Proteomes" id="UP001470230">
    <property type="component" value="Unassembled WGS sequence"/>
</dbReference>
<comment type="caution">
    <text evidence="2">The sequence shown here is derived from an EMBL/GenBank/DDBJ whole genome shotgun (WGS) entry which is preliminary data.</text>
</comment>
<protein>
    <recommendedName>
        <fullName evidence="4">GRIP domain-containing protein</fullName>
    </recommendedName>
</protein>
<feature type="coiled-coil region" evidence="1">
    <location>
        <begin position="447"/>
        <end position="501"/>
    </location>
</feature>
<feature type="coiled-coil region" evidence="1">
    <location>
        <begin position="234"/>
        <end position="297"/>
    </location>
</feature>
<organism evidence="2 3">
    <name type="scientific">Tritrichomonas musculus</name>
    <dbReference type="NCBI Taxonomy" id="1915356"/>
    <lineage>
        <taxon>Eukaryota</taxon>
        <taxon>Metamonada</taxon>
        <taxon>Parabasalia</taxon>
        <taxon>Tritrichomonadida</taxon>
        <taxon>Tritrichomonadidae</taxon>
        <taxon>Tritrichomonas</taxon>
    </lineage>
</organism>
<keyword evidence="3" id="KW-1185">Reference proteome</keyword>
<dbReference type="EMBL" id="JAPFFF010000018">
    <property type="protein sequence ID" value="KAK8860877.1"/>
    <property type="molecule type" value="Genomic_DNA"/>
</dbReference>
<reference evidence="2 3" key="1">
    <citation type="submission" date="2024-04" db="EMBL/GenBank/DDBJ databases">
        <title>Tritrichomonas musculus Genome.</title>
        <authorList>
            <person name="Alves-Ferreira E."/>
            <person name="Grigg M."/>
            <person name="Lorenzi H."/>
            <person name="Galac M."/>
        </authorList>
    </citation>
    <scope>NUCLEOTIDE SEQUENCE [LARGE SCALE GENOMIC DNA]</scope>
    <source>
        <strain evidence="2 3">EAF2021</strain>
    </source>
</reference>
<keyword evidence="1" id="KW-0175">Coiled coil</keyword>
<evidence type="ECO:0008006" key="4">
    <source>
        <dbReference type="Google" id="ProtNLM"/>
    </source>
</evidence>
<feature type="coiled-coil region" evidence="1">
    <location>
        <begin position="900"/>
        <end position="934"/>
    </location>
</feature>
<name>A0ABR2IEE5_9EUKA</name>
<proteinExistence type="predicted"/>
<evidence type="ECO:0000313" key="3">
    <source>
        <dbReference type="Proteomes" id="UP001470230"/>
    </source>
</evidence>
<evidence type="ECO:0000313" key="2">
    <source>
        <dbReference type="EMBL" id="KAK8860877.1"/>
    </source>
</evidence>
<evidence type="ECO:0000256" key="1">
    <source>
        <dbReference type="SAM" id="Coils"/>
    </source>
</evidence>
<feature type="coiled-coil region" evidence="1">
    <location>
        <begin position="21"/>
        <end position="161"/>
    </location>
</feature>
<feature type="coiled-coil region" evidence="1">
    <location>
        <begin position="733"/>
        <end position="817"/>
    </location>
</feature>
<feature type="coiled-coil region" evidence="1">
    <location>
        <begin position="349"/>
        <end position="418"/>
    </location>
</feature>
<sequence length="1060" mass="123612">MTSSSTLRYQSSTHESIEGTKDQLYLQNAELNQKNQHLLEQIQTLQHQFEVACAATSELQEISNCKTNLEKEVNVLKGQNDDLSQRIEILVQANSELTQKLKQMETCTKRVQFSEISNLQKKLEEERIDSNHKISELQDNIQNLNDSNEKLKLANTKLNLSLTKIYEASSQKFSTQISDPETVVALLLTNYEKEKEETTNRPIDRISSMTQTCSNEKDKKKDFNNKQNIMKSKIKKMKNLVDTLRIEKESTIKEITKKYENQISDLNALIDQLKSEIEKRNERIEYISQEKKNLLQENGKLTAQVEFSTNQNLFQQQISKVKQVSVSNNNSLVSDSEPNIEVNQLRTANEKLKKQLSTSISKIKLLEDDRSRLKFQMKTQKQSILDMSTDIERLNNERQEMSQNIIELEKKLSITIQKHRSAAIAAQQQSEYLGQKTIDFEKIKIALTKDQNQFSQQLDEIQNLQEERKKIVSLLHRVSLLLNQYDRYEHEKNQKEELQKKFKLSTNSNFSNNSNYNSYDNLNDITIPVAAFTCTEFPEDLADLVNSLASKNNLRTIAKIKQILLVIAQYYNEQIIEIRNSMKDERERYLKTNDNFKNLTDFLINLFPQLDLDFENGFKKTLTTYIEDLQKIKNDYSKLKTSFQEFEQIHYLNQSMPPQYSQKVTLYNYKNNNNNNDNSEETVHENNNNNVLDENERKAKVDLLRILDCDTINEARKKVVEIQKKLGKYVIKFKKEKLKRKQISKEAMQHENNLREQLESAKMTLSEFEQSASSLEIQKEGERAALTTHIEKINSENEKLKDEVSRLEALKTQFQSDMTEKYRRLQNIESQLINKSKDLKNACRAVELLQQQVRKKDLEVNELRSKIKLTMKQNSEKVKNEREMMQSRFDQIVEPLKLKNNEFQNAVNDLNDTIANLETDNMKLRKEIAEKTIENEKLAMLADSAKKEADHEKQLIESKSKAAISSLEVECRTKVDEYKWKIDQSKKDVMGLVGMQFCNLYDLNEKIDESNFENFLKGIRIMLEKLVAQDSRLRQLLCLGPSQSVEDAVSKLLLESNPIV</sequence>
<gene>
    <name evidence="2" type="ORF">M9Y10_012569</name>
</gene>